<dbReference type="EMBL" id="VFOP01000001">
    <property type="protein sequence ID" value="TQL50903.1"/>
    <property type="molecule type" value="Genomic_DNA"/>
</dbReference>
<keyword evidence="5" id="KW-0804">Transcription</keyword>
<dbReference type="Gene3D" id="1.10.1740.10">
    <property type="match status" value="1"/>
</dbReference>
<dbReference type="OrthoDB" id="3688906at2"/>
<reference evidence="8 9" key="1">
    <citation type="submission" date="2019-06" db="EMBL/GenBank/DDBJ databases">
        <title>Sequencing the genomes of 1000 actinobacteria strains.</title>
        <authorList>
            <person name="Klenk H.-P."/>
        </authorList>
    </citation>
    <scope>NUCLEOTIDE SEQUENCE [LARGE SCALE GENOMIC DNA]</scope>
    <source>
        <strain evidence="8 9">DSM 12335</strain>
    </source>
</reference>
<keyword evidence="4" id="KW-0238">DNA-binding</keyword>
<proteinExistence type="inferred from homology"/>
<evidence type="ECO:0000256" key="4">
    <source>
        <dbReference type="ARBA" id="ARBA00023125"/>
    </source>
</evidence>
<feature type="domain" description="RNA polymerase sigma-70 region 4" evidence="7">
    <location>
        <begin position="105"/>
        <end position="153"/>
    </location>
</feature>
<dbReference type="CDD" id="cd06171">
    <property type="entry name" value="Sigma70_r4"/>
    <property type="match status" value="1"/>
</dbReference>
<evidence type="ECO:0000313" key="8">
    <source>
        <dbReference type="EMBL" id="TQL50903.1"/>
    </source>
</evidence>
<dbReference type="Pfam" id="PF04542">
    <property type="entry name" value="Sigma70_r2"/>
    <property type="match status" value="1"/>
</dbReference>
<dbReference type="InterPro" id="IPR014325">
    <property type="entry name" value="RNA_pol_sigma-E_actinobac"/>
</dbReference>
<evidence type="ECO:0000259" key="6">
    <source>
        <dbReference type="Pfam" id="PF04542"/>
    </source>
</evidence>
<gene>
    <name evidence="8" type="ORF">FB467_2023</name>
</gene>
<dbReference type="GO" id="GO:0006352">
    <property type="term" value="P:DNA-templated transcription initiation"/>
    <property type="evidence" value="ECO:0007669"/>
    <property type="project" value="InterPro"/>
</dbReference>
<evidence type="ECO:0000256" key="1">
    <source>
        <dbReference type="ARBA" id="ARBA00010641"/>
    </source>
</evidence>
<evidence type="ECO:0000256" key="3">
    <source>
        <dbReference type="ARBA" id="ARBA00023082"/>
    </source>
</evidence>
<evidence type="ECO:0000256" key="2">
    <source>
        <dbReference type="ARBA" id="ARBA00023015"/>
    </source>
</evidence>
<dbReference type="SUPFAM" id="SSF88659">
    <property type="entry name" value="Sigma3 and sigma4 domains of RNA polymerase sigma factors"/>
    <property type="match status" value="1"/>
</dbReference>
<dbReference type="NCBIfam" id="TIGR02937">
    <property type="entry name" value="sigma70-ECF"/>
    <property type="match status" value="1"/>
</dbReference>
<sequence>MAQVDPDFAAYVRGRQAHLLRIAVLMCGDVHQAEDLLQEALVKLARHWSRVGGDRPDAYVRRILYHDNITRWRRTRLETVTEEVPEPRGMQFGPAWEDRADVRAALQELTPKQRAVLVLRFLEDLTQEQTAEVLGVSVGTVKSQTSVALARMRDVLGTEWVEERGARQDATGPDTQRGAGR</sequence>
<dbReference type="NCBIfam" id="TIGR02983">
    <property type="entry name" value="SigE-fam_strep"/>
    <property type="match status" value="1"/>
</dbReference>
<organism evidence="8 9">
    <name type="scientific">Ornithinicoccus hortensis</name>
    <dbReference type="NCBI Taxonomy" id="82346"/>
    <lineage>
        <taxon>Bacteria</taxon>
        <taxon>Bacillati</taxon>
        <taxon>Actinomycetota</taxon>
        <taxon>Actinomycetes</taxon>
        <taxon>Micrococcales</taxon>
        <taxon>Intrasporangiaceae</taxon>
        <taxon>Ornithinicoccus</taxon>
    </lineage>
</organism>
<dbReference type="GO" id="GO:0016987">
    <property type="term" value="F:sigma factor activity"/>
    <property type="evidence" value="ECO:0007669"/>
    <property type="project" value="UniProtKB-KW"/>
</dbReference>
<protein>
    <submittedName>
        <fullName evidence="8">RNA polymerase sigma-70 factor (Sigma-E family)</fullName>
    </submittedName>
</protein>
<dbReference type="Gene3D" id="1.10.10.10">
    <property type="entry name" value="Winged helix-like DNA-binding domain superfamily/Winged helix DNA-binding domain"/>
    <property type="match status" value="1"/>
</dbReference>
<dbReference type="Proteomes" id="UP000319516">
    <property type="component" value="Unassembled WGS sequence"/>
</dbReference>
<comment type="similarity">
    <text evidence="1">Belongs to the sigma-70 factor family. ECF subfamily.</text>
</comment>
<accession>A0A542YS21</accession>
<dbReference type="GO" id="GO:0003677">
    <property type="term" value="F:DNA binding"/>
    <property type="evidence" value="ECO:0007669"/>
    <property type="project" value="UniProtKB-KW"/>
</dbReference>
<comment type="caution">
    <text evidence="8">The sequence shown here is derived from an EMBL/GenBank/DDBJ whole genome shotgun (WGS) entry which is preliminary data.</text>
</comment>
<feature type="domain" description="RNA polymerase sigma-70 region 2" evidence="6">
    <location>
        <begin position="16"/>
        <end position="76"/>
    </location>
</feature>
<name>A0A542YS21_9MICO</name>
<dbReference type="Pfam" id="PF04545">
    <property type="entry name" value="Sigma70_r4"/>
    <property type="match status" value="1"/>
</dbReference>
<evidence type="ECO:0000256" key="5">
    <source>
        <dbReference type="ARBA" id="ARBA00023163"/>
    </source>
</evidence>
<dbReference type="PANTHER" id="PTHR43133:SF50">
    <property type="entry name" value="ECF RNA POLYMERASE SIGMA FACTOR SIGM"/>
    <property type="match status" value="1"/>
</dbReference>
<dbReference type="InterPro" id="IPR014284">
    <property type="entry name" value="RNA_pol_sigma-70_dom"/>
</dbReference>
<evidence type="ECO:0000259" key="7">
    <source>
        <dbReference type="Pfam" id="PF04545"/>
    </source>
</evidence>
<dbReference type="InterPro" id="IPR036388">
    <property type="entry name" value="WH-like_DNA-bd_sf"/>
</dbReference>
<dbReference type="SUPFAM" id="SSF88946">
    <property type="entry name" value="Sigma2 domain of RNA polymerase sigma factors"/>
    <property type="match status" value="1"/>
</dbReference>
<dbReference type="InterPro" id="IPR013324">
    <property type="entry name" value="RNA_pol_sigma_r3/r4-like"/>
</dbReference>
<keyword evidence="9" id="KW-1185">Reference proteome</keyword>
<dbReference type="AlphaFoldDB" id="A0A542YS21"/>
<dbReference type="InterPro" id="IPR013325">
    <property type="entry name" value="RNA_pol_sigma_r2"/>
</dbReference>
<dbReference type="InterPro" id="IPR007627">
    <property type="entry name" value="RNA_pol_sigma70_r2"/>
</dbReference>
<dbReference type="PANTHER" id="PTHR43133">
    <property type="entry name" value="RNA POLYMERASE ECF-TYPE SIGMA FACTO"/>
    <property type="match status" value="1"/>
</dbReference>
<dbReference type="InterPro" id="IPR007630">
    <property type="entry name" value="RNA_pol_sigma70_r4"/>
</dbReference>
<evidence type="ECO:0000313" key="9">
    <source>
        <dbReference type="Proteomes" id="UP000319516"/>
    </source>
</evidence>
<keyword evidence="2" id="KW-0805">Transcription regulation</keyword>
<dbReference type="RefSeq" id="WP_141784971.1">
    <property type="nucleotide sequence ID" value="NZ_BAAAIK010000002.1"/>
</dbReference>
<keyword evidence="3" id="KW-0731">Sigma factor</keyword>
<dbReference type="InterPro" id="IPR039425">
    <property type="entry name" value="RNA_pol_sigma-70-like"/>
</dbReference>